<gene>
    <name evidence="8" type="ORF">FHW12_002215</name>
</gene>
<evidence type="ECO:0000256" key="6">
    <source>
        <dbReference type="SAM" id="Phobius"/>
    </source>
</evidence>
<dbReference type="Pfam" id="PF04138">
    <property type="entry name" value="GtrA_DPMS_TM"/>
    <property type="match status" value="1"/>
</dbReference>
<dbReference type="GO" id="GO:0005886">
    <property type="term" value="C:plasma membrane"/>
    <property type="evidence" value="ECO:0007669"/>
    <property type="project" value="TreeGrafter"/>
</dbReference>
<evidence type="ECO:0000256" key="1">
    <source>
        <dbReference type="ARBA" id="ARBA00004141"/>
    </source>
</evidence>
<feature type="transmembrane region" description="Helical" evidence="6">
    <location>
        <begin position="34"/>
        <end position="54"/>
    </location>
</feature>
<evidence type="ECO:0000256" key="4">
    <source>
        <dbReference type="ARBA" id="ARBA00022989"/>
    </source>
</evidence>
<keyword evidence="9" id="KW-1185">Reference proteome</keyword>
<comment type="similarity">
    <text evidence="2">Belongs to the GtrA family.</text>
</comment>
<evidence type="ECO:0000313" key="8">
    <source>
        <dbReference type="EMBL" id="MBA8887991.1"/>
    </source>
</evidence>
<dbReference type="PANTHER" id="PTHR38459">
    <property type="entry name" value="PROPHAGE BACTOPRENOL-LINKED GLUCOSE TRANSLOCASE HOMOLOG"/>
    <property type="match status" value="1"/>
</dbReference>
<dbReference type="InterPro" id="IPR051401">
    <property type="entry name" value="GtrA_CellWall_Glycosyl"/>
</dbReference>
<feature type="transmembrane region" description="Helical" evidence="6">
    <location>
        <begin position="7"/>
        <end position="28"/>
    </location>
</feature>
<dbReference type="Proteomes" id="UP000550401">
    <property type="component" value="Unassembled WGS sequence"/>
</dbReference>
<proteinExistence type="inferred from homology"/>
<keyword evidence="5 6" id="KW-0472">Membrane</keyword>
<organism evidence="8 9">
    <name type="scientific">Dokdonella fugitiva</name>
    <dbReference type="NCBI Taxonomy" id="328517"/>
    <lineage>
        <taxon>Bacteria</taxon>
        <taxon>Pseudomonadati</taxon>
        <taxon>Pseudomonadota</taxon>
        <taxon>Gammaproteobacteria</taxon>
        <taxon>Lysobacterales</taxon>
        <taxon>Rhodanobacteraceae</taxon>
        <taxon>Dokdonella</taxon>
    </lineage>
</organism>
<evidence type="ECO:0000259" key="7">
    <source>
        <dbReference type="Pfam" id="PF04138"/>
    </source>
</evidence>
<accession>A0A839F742</accession>
<protein>
    <submittedName>
        <fullName evidence="8">Putative flippase GtrA</fullName>
    </submittedName>
</protein>
<comment type="subcellular location">
    <subcellularLocation>
        <location evidence="1">Membrane</location>
        <topology evidence="1">Multi-pass membrane protein</topology>
    </subcellularLocation>
</comment>
<dbReference type="InterPro" id="IPR007267">
    <property type="entry name" value="GtrA_DPMS_TM"/>
</dbReference>
<comment type="caution">
    <text evidence="8">The sequence shown here is derived from an EMBL/GenBank/DDBJ whole genome shotgun (WGS) entry which is preliminary data.</text>
</comment>
<dbReference type="AlphaFoldDB" id="A0A839F742"/>
<dbReference type="RefSeq" id="WP_182531067.1">
    <property type="nucleotide sequence ID" value="NZ_JACGXL010000003.1"/>
</dbReference>
<feature type="transmembrane region" description="Helical" evidence="6">
    <location>
        <begin position="75"/>
        <end position="97"/>
    </location>
</feature>
<reference evidence="8 9" key="1">
    <citation type="submission" date="2020-07" db="EMBL/GenBank/DDBJ databases">
        <title>Genomic Encyclopedia of Type Strains, Phase IV (KMG-V): Genome sequencing to study the core and pangenomes of soil and plant-associated prokaryotes.</title>
        <authorList>
            <person name="Whitman W."/>
        </authorList>
    </citation>
    <scope>NUCLEOTIDE SEQUENCE [LARGE SCALE GENOMIC DNA]</scope>
    <source>
        <strain evidence="8 9">RH2WT43</strain>
    </source>
</reference>
<feature type="domain" description="GtrA/DPMS transmembrane" evidence="7">
    <location>
        <begin position="10"/>
        <end position="128"/>
    </location>
</feature>
<dbReference type="EMBL" id="JACGXL010000003">
    <property type="protein sequence ID" value="MBA8887991.1"/>
    <property type="molecule type" value="Genomic_DNA"/>
</dbReference>
<evidence type="ECO:0000256" key="3">
    <source>
        <dbReference type="ARBA" id="ARBA00022692"/>
    </source>
</evidence>
<keyword evidence="4 6" id="KW-1133">Transmembrane helix</keyword>
<sequence length="146" mass="15799">MALRRQILLFAISGVLGFVVDAGIVQFLVRELGINPYGARVVSFLAAATTTWSFNRTYTFAGHGGGSRRRQLVRYLVAMAFGFALNYGAYVACVLLWPLVRQWPAIGVAAGSVAGAMVNFLSSKYWIFRPQRPGPAGNPAGDAKSR</sequence>
<evidence type="ECO:0000256" key="2">
    <source>
        <dbReference type="ARBA" id="ARBA00009399"/>
    </source>
</evidence>
<feature type="transmembrane region" description="Helical" evidence="6">
    <location>
        <begin position="103"/>
        <end position="122"/>
    </location>
</feature>
<name>A0A839F742_9GAMM</name>
<evidence type="ECO:0000313" key="9">
    <source>
        <dbReference type="Proteomes" id="UP000550401"/>
    </source>
</evidence>
<dbReference type="GO" id="GO:0000271">
    <property type="term" value="P:polysaccharide biosynthetic process"/>
    <property type="evidence" value="ECO:0007669"/>
    <property type="project" value="InterPro"/>
</dbReference>
<keyword evidence="3 6" id="KW-0812">Transmembrane</keyword>
<dbReference type="PANTHER" id="PTHR38459:SF1">
    <property type="entry name" value="PROPHAGE BACTOPRENOL-LINKED GLUCOSE TRANSLOCASE HOMOLOG"/>
    <property type="match status" value="1"/>
</dbReference>
<evidence type="ECO:0000256" key="5">
    <source>
        <dbReference type="ARBA" id="ARBA00023136"/>
    </source>
</evidence>